<dbReference type="AlphaFoldDB" id="A0A6J4L0F9"/>
<evidence type="ECO:0000313" key="1">
    <source>
        <dbReference type="EMBL" id="CAA9318907.1"/>
    </source>
</evidence>
<accession>A0A6J4L0F9</accession>
<organism evidence="1">
    <name type="scientific">uncultured Chloroflexia bacterium</name>
    <dbReference type="NCBI Taxonomy" id="1672391"/>
    <lineage>
        <taxon>Bacteria</taxon>
        <taxon>Bacillati</taxon>
        <taxon>Chloroflexota</taxon>
        <taxon>Chloroflexia</taxon>
        <taxon>environmental samples</taxon>
    </lineage>
</organism>
<protein>
    <submittedName>
        <fullName evidence="1">Uncharacterized protein</fullName>
    </submittedName>
</protein>
<name>A0A6J4L0F9_9CHLR</name>
<feature type="non-terminal residue" evidence="1">
    <location>
        <position position="20"/>
    </location>
</feature>
<proteinExistence type="predicted"/>
<reference evidence="1" key="1">
    <citation type="submission" date="2020-02" db="EMBL/GenBank/DDBJ databases">
        <authorList>
            <person name="Meier V. D."/>
        </authorList>
    </citation>
    <scope>NUCLEOTIDE SEQUENCE</scope>
    <source>
        <strain evidence="1">AVDCRST_MAG93</strain>
    </source>
</reference>
<sequence length="20" mass="2269">MAQQTFNTGSEVQIVIDRCQ</sequence>
<dbReference type="EMBL" id="CADCTR010001906">
    <property type="protein sequence ID" value="CAA9318907.1"/>
    <property type="molecule type" value="Genomic_DNA"/>
</dbReference>
<gene>
    <name evidence="1" type="ORF">AVDCRST_MAG93-5645</name>
</gene>